<evidence type="ECO:0000313" key="2">
    <source>
        <dbReference type="EMBL" id="NGZ74626.1"/>
    </source>
</evidence>
<dbReference type="EMBL" id="JAAFGS010000001">
    <property type="protein sequence ID" value="NGZ74626.1"/>
    <property type="molecule type" value="Genomic_DNA"/>
</dbReference>
<proteinExistence type="predicted"/>
<feature type="signal peptide" evidence="1">
    <location>
        <begin position="1"/>
        <end position="31"/>
    </location>
</feature>
<name>A0ABX0F156_9BACL</name>
<dbReference type="RefSeq" id="WP_166272881.1">
    <property type="nucleotide sequence ID" value="NZ_JAAFGS010000001.1"/>
</dbReference>
<feature type="chain" id="PRO_5047111009" evidence="1">
    <location>
        <begin position="32"/>
        <end position="183"/>
    </location>
</feature>
<dbReference type="Proteomes" id="UP000800303">
    <property type="component" value="Unassembled WGS sequence"/>
</dbReference>
<reference evidence="2 3" key="1">
    <citation type="submission" date="2020-01" db="EMBL/GenBank/DDBJ databases">
        <title>Polyphasic characterisation and genomic insights into a novel alkali tolerant bacterium VR-M41.</title>
        <authorList>
            <person name="Vemuluri V.R."/>
        </authorList>
    </citation>
    <scope>NUCLEOTIDE SEQUENCE [LARGE SCALE GENOMIC DNA]</scope>
    <source>
        <strain evidence="2 3">VR-M41</strain>
    </source>
</reference>
<protein>
    <submittedName>
        <fullName evidence="2">Uncharacterized protein</fullName>
    </submittedName>
</protein>
<evidence type="ECO:0000256" key="1">
    <source>
        <dbReference type="SAM" id="SignalP"/>
    </source>
</evidence>
<evidence type="ECO:0000313" key="3">
    <source>
        <dbReference type="Proteomes" id="UP000800303"/>
    </source>
</evidence>
<gene>
    <name evidence="2" type="ORF">GYN08_04790</name>
</gene>
<keyword evidence="1" id="KW-0732">Signal</keyword>
<accession>A0ABX0F156</accession>
<sequence length="183" mass="18639">MNKKNSLIKFFGTVAAALVVASVAAPGNGLASDADNVTVLPPLQISDPALIGLPKAPGALTSPPPLPPAQNFSQTLANNKYLKDVSSAITAVGNSSVYVTATSSGSPAATQVGVTATVQRWTGNAWVDIPSPVPNSSVTSTSSVGFTKSVTKGYYYRVKSEHWATGGGSREISTLFSGTALAN</sequence>
<keyword evidence="3" id="KW-1185">Reference proteome</keyword>
<comment type="caution">
    <text evidence="2">The sequence shown here is derived from an EMBL/GenBank/DDBJ whole genome shotgun (WGS) entry which is preliminary data.</text>
</comment>
<organism evidence="2 3">
    <name type="scientific">Saccharibacillus alkalitolerans</name>
    <dbReference type="NCBI Taxonomy" id="2705290"/>
    <lineage>
        <taxon>Bacteria</taxon>
        <taxon>Bacillati</taxon>
        <taxon>Bacillota</taxon>
        <taxon>Bacilli</taxon>
        <taxon>Bacillales</taxon>
        <taxon>Paenibacillaceae</taxon>
        <taxon>Saccharibacillus</taxon>
    </lineage>
</organism>